<protein>
    <submittedName>
        <fullName evidence="5">Phosphoglycerate mutase</fullName>
    </submittedName>
</protein>
<dbReference type="Proteomes" id="UP000032221">
    <property type="component" value="Unassembled WGS sequence"/>
</dbReference>
<keyword evidence="1" id="KW-0324">Glycolysis</keyword>
<dbReference type="InterPro" id="IPR050275">
    <property type="entry name" value="PGM_Phosphatase"/>
</dbReference>
<feature type="binding site" evidence="4">
    <location>
        <begin position="9"/>
        <end position="16"/>
    </location>
    <ligand>
        <name>substrate</name>
    </ligand>
</feature>
<dbReference type="InterPro" id="IPR013078">
    <property type="entry name" value="His_Pase_superF_clade-1"/>
</dbReference>
<proteinExistence type="predicted"/>
<dbReference type="STRING" id="280871.TL10_11845"/>
<dbReference type="PANTHER" id="PTHR48100">
    <property type="entry name" value="BROAD-SPECIFICITY PHOSPHATASE YOR283W-RELATED"/>
    <property type="match status" value="1"/>
</dbReference>
<keyword evidence="2" id="KW-0413">Isomerase</keyword>
<dbReference type="PANTHER" id="PTHR48100:SF1">
    <property type="entry name" value="HISTIDINE PHOSPHATASE FAMILY PROTEIN-RELATED"/>
    <property type="match status" value="1"/>
</dbReference>
<dbReference type="GO" id="GO:0016791">
    <property type="term" value="F:phosphatase activity"/>
    <property type="evidence" value="ECO:0007669"/>
    <property type="project" value="TreeGrafter"/>
</dbReference>
<dbReference type="SMART" id="SM00855">
    <property type="entry name" value="PGAM"/>
    <property type="match status" value="1"/>
</dbReference>
<feature type="active site" description="Tele-phosphohistidine intermediate" evidence="3">
    <location>
        <position position="10"/>
    </location>
</feature>
<organism evidence="5 6">
    <name type="scientific">Mycolicibacterium llatzerense</name>
    <dbReference type="NCBI Taxonomy" id="280871"/>
    <lineage>
        <taxon>Bacteria</taxon>
        <taxon>Bacillati</taxon>
        <taxon>Actinomycetota</taxon>
        <taxon>Actinomycetes</taxon>
        <taxon>Mycobacteriales</taxon>
        <taxon>Mycobacteriaceae</taxon>
        <taxon>Mycolicibacterium</taxon>
    </lineage>
</organism>
<dbReference type="InterPro" id="IPR001345">
    <property type="entry name" value="PG/BPGM_mutase_AS"/>
</dbReference>
<dbReference type="CDD" id="cd07067">
    <property type="entry name" value="HP_PGM_like"/>
    <property type="match status" value="1"/>
</dbReference>
<evidence type="ECO:0000313" key="6">
    <source>
        <dbReference type="Proteomes" id="UP000032221"/>
    </source>
</evidence>
<feature type="binding site" evidence="4">
    <location>
        <position position="59"/>
    </location>
    <ligand>
        <name>substrate</name>
    </ligand>
</feature>
<comment type="caution">
    <text evidence="5">The sequence shown here is derived from an EMBL/GenBank/DDBJ whole genome shotgun (WGS) entry which is preliminary data.</text>
</comment>
<dbReference type="Gene3D" id="3.40.50.1240">
    <property type="entry name" value="Phosphoglycerate mutase-like"/>
    <property type="match status" value="1"/>
</dbReference>
<feature type="active site" description="Proton donor/acceptor" evidence="3">
    <location>
        <position position="83"/>
    </location>
</feature>
<sequence>MSGRLVLVRHGQSEANVAKRLDTRPPGAPLTQLGHQQARDFGIDWAHPVGLVVHSVAERAVQTAADIADGLGLDPVEVHGIHEVQVGDLEDRSDADAIAQFDAVYDEWQRGVLDVAMPGGETGLEVLDRYLPVLTHLRVRYLDDHEWAGDILVVGHGAAIRLVAAQMAGVDADFASEHHLANAECVVLSPITDGRWSCVQWGSVLPPFYPGHDPEAPVAADPMG</sequence>
<evidence type="ECO:0000256" key="2">
    <source>
        <dbReference type="ARBA" id="ARBA00023235"/>
    </source>
</evidence>
<dbReference type="InterPro" id="IPR029033">
    <property type="entry name" value="His_PPase_superfam"/>
</dbReference>
<dbReference type="AlphaFoldDB" id="A0A0D1LL80"/>
<dbReference type="OrthoDB" id="9793115at2"/>
<keyword evidence="6" id="KW-1185">Reference proteome</keyword>
<name>A0A0D1LL80_9MYCO</name>
<evidence type="ECO:0000256" key="3">
    <source>
        <dbReference type="PIRSR" id="PIRSR613078-1"/>
    </source>
</evidence>
<dbReference type="EMBL" id="JXST01000014">
    <property type="protein sequence ID" value="KIU16746.1"/>
    <property type="molecule type" value="Genomic_DNA"/>
</dbReference>
<dbReference type="PROSITE" id="PS00175">
    <property type="entry name" value="PG_MUTASE"/>
    <property type="match status" value="1"/>
</dbReference>
<dbReference type="GO" id="GO:0005737">
    <property type="term" value="C:cytoplasm"/>
    <property type="evidence" value="ECO:0007669"/>
    <property type="project" value="TreeGrafter"/>
</dbReference>
<dbReference type="PATRIC" id="fig|280871.6.peg.2458"/>
<reference evidence="5 6" key="1">
    <citation type="submission" date="2015-01" db="EMBL/GenBank/DDBJ databases">
        <title>Genome sequence of Mycobacterium llatzerense and Mycobacterium immunogenum recovered from brain abscess.</title>
        <authorList>
            <person name="Greninger A.L."/>
            <person name="Langelier C."/>
            <person name="Cunningham G."/>
            <person name="Chiu C.Y."/>
            <person name="Miller S."/>
        </authorList>
    </citation>
    <scope>NUCLEOTIDE SEQUENCE [LARGE SCALE GENOMIC DNA]</scope>
    <source>
        <strain evidence="5 6">CLUC14</strain>
    </source>
</reference>
<dbReference type="Pfam" id="PF00300">
    <property type="entry name" value="His_Phos_1"/>
    <property type="match status" value="1"/>
</dbReference>
<evidence type="ECO:0000256" key="1">
    <source>
        <dbReference type="ARBA" id="ARBA00023152"/>
    </source>
</evidence>
<gene>
    <name evidence="5" type="ORF">TL10_11845</name>
</gene>
<dbReference type="RefSeq" id="WP_043402491.1">
    <property type="nucleotide sequence ID" value="NZ_JXST01000014.1"/>
</dbReference>
<evidence type="ECO:0000256" key="4">
    <source>
        <dbReference type="PIRSR" id="PIRSR613078-2"/>
    </source>
</evidence>
<evidence type="ECO:0000313" key="5">
    <source>
        <dbReference type="EMBL" id="KIU16746.1"/>
    </source>
</evidence>
<dbReference type="SUPFAM" id="SSF53254">
    <property type="entry name" value="Phosphoglycerate mutase-like"/>
    <property type="match status" value="1"/>
</dbReference>
<accession>A0A0D1LL80</accession>